<sequence length="150" mass="16728">MSSEDQPSSYQEGARCHYQILRALYKDVYTLPSLLAKIIDGEFGLLDESRDDPAYIDFVNSVVVALPNHSSTKAQLPTQPMKIVDRVISHLVLKGRSGFAAYDSNIMARGYQLTHEDSMGSLAGHAGIHNKFVNTQVNELKSFVWDILLE</sequence>
<accession>A0ACC1HSJ6</accession>
<gene>
    <name evidence="1" type="ORF">EV182_003446</name>
</gene>
<protein>
    <submittedName>
        <fullName evidence="1">Uncharacterized protein</fullName>
    </submittedName>
</protein>
<evidence type="ECO:0000313" key="2">
    <source>
        <dbReference type="Proteomes" id="UP001145114"/>
    </source>
</evidence>
<comment type="caution">
    <text evidence="1">The sequence shown here is derived from an EMBL/GenBank/DDBJ whole genome shotgun (WGS) entry which is preliminary data.</text>
</comment>
<evidence type="ECO:0000313" key="1">
    <source>
        <dbReference type="EMBL" id="KAJ1678738.1"/>
    </source>
</evidence>
<name>A0ACC1HSJ6_9FUNG</name>
<proteinExistence type="predicted"/>
<organism evidence="1 2">
    <name type="scientific">Spiromyces aspiralis</name>
    <dbReference type="NCBI Taxonomy" id="68401"/>
    <lineage>
        <taxon>Eukaryota</taxon>
        <taxon>Fungi</taxon>
        <taxon>Fungi incertae sedis</taxon>
        <taxon>Zoopagomycota</taxon>
        <taxon>Kickxellomycotina</taxon>
        <taxon>Kickxellomycetes</taxon>
        <taxon>Kickxellales</taxon>
        <taxon>Kickxellaceae</taxon>
        <taxon>Spiromyces</taxon>
    </lineage>
</organism>
<dbReference type="Proteomes" id="UP001145114">
    <property type="component" value="Unassembled WGS sequence"/>
</dbReference>
<reference evidence="1" key="1">
    <citation type="submission" date="2022-06" db="EMBL/GenBank/DDBJ databases">
        <title>Phylogenomic reconstructions and comparative analyses of Kickxellomycotina fungi.</title>
        <authorList>
            <person name="Reynolds N.K."/>
            <person name="Stajich J.E."/>
            <person name="Barry K."/>
            <person name="Grigoriev I.V."/>
            <person name="Crous P."/>
            <person name="Smith M.E."/>
        </authorList>
    </citation>
    <scope>NUCLEOTIDE SEQUENCE</scope>
    <source>
        <strain evidence="1">RSA 2271</strain>
    </source>
</reference>
<feature type="non-terminal residue" evidence="1">
    <location>
        <position position="150"/>
    </location>
</feature>
<keyword evidence="2" id="KW-1185">Reference proteome</keyword>
<dbReference type="EMBL" id="JAMZIH010000895">
    <property type="protein sequence ID" value="KAJ1678738.1"/>
    <property type="molecule type" value="Genomic_DNA"/>
</dbReference>